<keyword evidence="3" id="KW-1185">Reference proteome</keyword>
<keyword evidence="1" id="KW-1133">Transmembrane helix</keyword>
<feature type="transmembrane region" description="Helical" evidence="1">
    <location>
        <begin position="12"/>
        <end position="28"/>
    </location>
</feature>
<protein>
    <submittedName>
        <fullName evidence="2">Uncharacterized protein</fullName>
    </submittedName>
</protein>
<dbReference type="EMBL" id="JAAZWO010000035">
    <property type="protein sequence ID" value="MBC2399787.1"/>
    <property type="molecule type" value="Genomic_DNA"/>
</dbReference>
<evidence type="ECO:0000313" key="2">
    <source>
        <dbReference type="EMBL" id="MBC2399787.1"/>
    </source>
</evidence>
<name>A0A923ED04_CLOTT</name>
<accession>A0A923ED04</accession>
<keyword evidence="1" id="KW-0472">Membrane</keyword>
<evidence type="ECO:0000313" key="3">
    <source>
        <dbReference type="Proteomes" id="UP000563151"/>
    </source>
</evidence>
<feature type="transmembrane region" description="Helical" evidence="1">
    <location>
        <begin position="34"/>
        <end position="52"/>
    </location>
</feature>
<organism evidence="2 3">
    <name type="scientific">Clostridium tetanomorphum</name>
    <dbReference type="NCBI Taxonomy" id="1553"/>
    <lineage>
        <taxon>Bacteria</taxon>
        <taxon>Bacillati</taxon>
        <taxon>Bacillota</taxon>
        <taxon>Clostridia</taxon>
        <taxon>Eubacteriales</taxon>
        <taxon>Clostridiaceae</taxon>
        <taxon>Clostridium</taxon>
    </lineage>
</organism>
<reference evidence="2 3" key="1">
    <citation type="submission" date="2020-04" db="EMBL/GenBank/DDBJ databases">
        <title>Genomic insights into acetone-butanol-ethanol (ABE) fermentation by sequencing solventogenic clostridia strains.</title>
        <authorList>
            <person name="Brown S."/>
        </authorList>
    </citation>
    <scope>NUCLEOTIDE SEQUENCE [LARGE SCALE GENOMIC DNA]</scope>
    <source>
        <strain evidence="2 3">DJ011</strain>
    </source>
</reference>
<gene>
    <name evidence="2" type="ORF">HGG79_18755</name>
</gene>
<proteinExistence type="predicted"/>
<comment type="caution">
    <text evidence="2">The sequence shown here is derived from an EMBL/GenBank/DDBJ whole genome shotgun (WGS) entry which is preliminary data.</text>
</comment>
<dbReference type="Proteomes" id="UP000563151">
    <property type="component" value="Unassembled WGS sequence"/>
</dbReference>
<dbReference type="AlphaFoldDB" id="A0A923ED04"/>
<sequence length="63" mass="7211">MKKNLKLSRNLWLFSGFCFLLAFIINLSGNKPPLLFALNGITSCLCFINVYITNKKIIKDNED</sequence>
<keyword evidence="1" id="KW-0812">Transmembrane</keyword>
<dbReference type="RefSeq" id="WP_035149080.1">
    <property type="nucleotide sequence ID" value="NZ_JAAZWO010000035.1"/>
</dbReference>
<evidence type="ECO:0000256" key="1">
    <source>
        <dbReference type="SAM" id="Phobius"/>
    </source>
</evidence>